<protein>
    <recommendedName>
        <fullName evidence="1">GP-PDE domain-containing protein</fullName>
    </recommendedName>
</protein>
<feature type="domain" description="GP-PDE" evidence="1">
    <location>
        <begin position="23"/>
        <end position="318"/>
    </location>
</feature>
<reference evidence="2 3" key="1">
    <citation type="journal article" date="2014" name="Proc. Natl. Acad. Sci. U.S.A.">
        <title>Functional type 2 photosynthetic reaction centers found in the rare bacterial phylum Gemmatimonadetes.</title>
        <authorList>
            <person name="Zeng Y."/>
            <person name="Feng F."/>
            <person name="Medova H."/>
            <person name="Dean J."/>
            <person name="Koblizek M."/>
        </authorList>
    </citation>
    <scope>NUCLEOTIDE SEQUENCE [LARGE SCALE GENOMIC DNA]</scope>
    <source>
        <strain evidence="2 3">AP64</strain>
    </source>
</reference>
<dbReference type="AlphaFoldDB" id="A0A143BQ07"/>
<organism evidence="2 3">
    <name type="scientific">Gemmatimonas phototrophica</name>
    <dbReference type="NCBI Taxonomy" id="1379270"/>
    <lineage>
        <taxon>Bacteria</taxon>
        <taxon>Pseudomonadati</taxon>
        <taxon>Gemmatimonadota</taxon>
        <taxon>Gemmatimonadia</taxon>
        <taxon>Gemmatimonadales</taxon>
        <taxon>Gemmatimonadaceae</taxon>
        <taxon>Gemmatimonas</taxon>
    </lineage>
</organism>
<dbReference type="Gene3D" id="3.20.20.190">
    <property type="entry name" value="Phosphatidylinositol (PI) phosphodiesterase"/>
    <property type="match status" value="1"/>
</dbReference>
<dbReference type="GO" id="GO:0006629">
    <property type="term" value="P:lipid metabolic process"/>
    <property type="evidence" value="ECO:0007669"/>
    <property type="project" value="InterPro"/>
</dbReference>
<dbReference type="Pfam" id="PF03009">
    <property type="entry name" value="GDPD"/>
    <property type="match status" value="1"/>
</dbReference>
<dbReference type="eggNOG" id="COG0584">
    <property type="taxonomic scope" value="Bacteria"/>
</dbReference>
<dbReference type="EMBL" id="CP011454">
    <property type="protein sequence ID" value="AMW06580.1"/>
    <property type="molecule type" value="Genomic_DNA"/>
</dbReference>
<dbReference type="PANTHER" id="PTHR46211:SF14">
    <property type="entry name" value="GLYCEROPHOSPHODIESTER PHOSPHODIESTERASE"/>
    <property type="match status" value="1"/>
</dbReference>
<proteinExistence type="predicted"/>
<evidence type="ECO:0000313" key="3">
    <source>
        <dbReference type="Proteomes" id="UP000076404"/>
    </source>
</evidence>
<evidence type="ECO:0000259" key="1">
    <source>
        <dbReference type="PROSITE" id="PS51704"/>
    </source>
</evidence>
<dbReference type="PANTHER" id="PTHR46211">
    <property type="entry name" value="GLYCEROPHOSPHORYL DIESTER PHOSPHODIESTERASE"/>
    <property type="match status" value="1"/>
</dbReference>
<dbReference type="GO" id="GO:0008081">
    <property type="term" value="F:phosphoric diester hydrolase activity"/>
    <property type="evidence" value="ECO:0007669"/>
    <property type="project" value="InterPro"/>
</dbReference>
<dbReference type="CDD" id="cd08567">
    <property type="entry name" value="GDPD_SpGDE_like"/>
    <property type="match status" value="1"/>
</dbReference>
<evidence type="ECO:0000313" key="2">
    <source>
        <dbReference type="EMBL" id="AMW06580.1"/>
    </source>
</evidence>
<dbReference type="STRING" id="1379270.GEMMAAP_05530"/>
<keyword evidence="3" id="KW-1185">Reference proteome</keyword>
<name>A0A143BQ07_9BACT</name>
<dbReference type="Proteomes" id="UP000076404">
    <property type="component" value="Chromosome"/>
</dbReference>
<dbReference type="PROSITE" id="PS51704">
    <property type="entry name" value="GP_PDE"/>
    <property type="match status" value="1"/>
</dbReference>
<reference evidence="2 3" key="2">
    <citation type="journal article" date="2016" name="Environ. Microbiol. Rep.">
        <title>Metagenomic evidence for the presence of phototrophic Gemmatimonadetes bacteria in diverse environments.</title>
        <authorList>
            <person name="Zeng Y."/>
            <person name="Baumbach J."/>
            <person name="Barbosa E.G."/>
            <person name="Azevedo V."/>
            <person name="Zhang C."/>
            <person name="Koblizek M."/>
        </authorList>
    </citation>
    <scope>NUCLEOTIDE SEQUENCE [LARGE SCALE GENOMIC DNA]</scope>
    <source>
        <strain evidence="2 3">AP64</strain>
    </source>
</reference>
<dbReference type="SUPFAM" id="SSF51695">
    <property type="entry name" value="PLC-like phosphodiesterases"/>
    <property type="match status" value="1"/>
</dbReference>
<accession>A0A143BQ07</accession>
<dbReference type="InterPro" id="IPR030395">
    <property type="entry name" value="GP_PDE_dom"/>
</dbReference>
<dbReference type="KEGG" id="gph:GEMMAAP_05530"/>
<gene>
    <name evidence="2" type="ORF">GEMMAAP_05530</name>
</gene>
<dbReference type="InterPro" id="IPR017946">
    <property type="entry name" value="PLC-like_Pdiesterase_TIM-brl"/>
</dbReference>
<sequence>MCSALCVPAPRLVAQPMRSARSFEIIGHRGAAGLAPENTLAAFRRACALGVTGIELDVHLSADSVLVVHHDYTLHPDLTRDSSGAYSIAEPRPLLRALSVPQLQRYDVGQLRPGSDYAKRHPLQQPSEGERVPTLAAVIALFKAECAPPTRLVVEIKTDPTHPELSAPPALLAERTIAQLRDHGVDDRAQIIAFDWRAVMRVQQIAPTMPTSYLTFEGRDSTDWNTIQIGRPGAAIWMGGVDVDAHGGSVPRAIAAAGGKHWSPHLRNVTAERLAEAHALGLRVYPWTVDDPADMKALIAMGVDGITTDRPDLLRAVLVALGREQGARSR</sequence>